<dbReference type="Proteomes" id="UP000789405">
    <property type="component" value="Unassembled WGS sequence"/>
</dbReference>
<keyword evidence="6" id="KW-0053">Apoptosis</keyword>
<dbReference type="OrthoDB" id="443318at2759"/>
<reference evidence="18" key="1">
    <citation type="submission" date="2021-06" db="EMBL/GenBank/DDBJ databases">
        <authorList>
            <person name="Kallberg Y."/>
            <person name="Tangrot J."/>
            <person name="Rosling A."/>
        </authorList>
    </citation>
    <scope>NUCLEOTIDE SEQUENCE</scope>
    <source>
        <strain evidence="18">MA453B</strain>
    </source>
</reference>
<keyword evidence="8 16" id="KW-1133">Transmembrane helix</keyword>
<evidence type="ECO:0000256" key="3">
    <source>
        <dbReference type="ARBA" id="ARBA00009431"/>
    </source>
</evidence>
<comment type="catalytic activity">
    <reaction evidence="1">
        <text>Preferential release of a C-terminal arginine or lysine residue.</text>
        <dbReference type="EC" id="3.4.16.6"/>
    </reaction>
</comment>
<evidence type="ECO:0000256" key="12">
    <source>
        <dbReference type="ARBA" id="ARBA00038895"/>
    </source>
</evidence>
<evidence type="ECO:0000256" key="8">
    <source>
        <dbReference type="ARBA" id="ARBA00022989"/>
    </source>
</evidence>
<evidence type="ECO:0000256" key="15">
    <source>
        <dbReference type="ARBA" id="ARBA00042717"/>
    </source>
</evidence>
<keyword evidence="4" id="KW-0121">Carboxypeptidase</keyword>
<dbReference type="AlphaFoldDB" id="A0A9N9HP71"/>
<keyword evidence="11" id="KW-0325">Glycoprotein</keyword>
<comment type="similarity">
    <text evidence="3">Belongs to the peptidase S10 family.</text>
</comment>
<dbReference type="PRINTS" id="PR00724">
    <property type="entry name" value="CRBOXYPTASEC"/>
</dbReference>
<keyword evidence="9" id="KW-0333">Golgi apparatus</keyword>
<accession>A0A9N9HP71</accession>
<dbReference type="Gene3D" id="3.40.50.1820">
    <property type="entry name" value="alpha/beta hydrolase"/>
    <property type="match status" value="1"/>
</dbReference>
<dbReference type="GO" id="GO:0004185">
    <property type="term" value="F:serine-type carboxypeptidase activity"/>
    <property type="evidence" value="ECO:0007669"/>
    <property type="project" value="UniProtKB-EC"/>
</dbReference>
<dbReference type="GO" id="GO:0006915">
    <property type="term" value="P:apoptotic process"/>
    <property type="evidence" value="ECO:0007669"/>
    <property type="project" value="UniProtKB-KW"/>
</dbReference>
<dbReference type="SUPFAM" id="SSF53474">
    <property type="entry name" value="alpha/beta-Hydrolases"/>
    <property type="match status" value="1"/>
</dbReference>
<dbReference type="InterPro" id="IPR033124">
    <property type="entry name" value="Ser_caboxypep_his_AS"/>
</dbReference>
<dbReference type="Pfam" id="PF00450">
    <property type="entry name" value="Peptidase_S10"/>
    <property type="match status" value="1"/>
</dbReference>
<evidence type="ECO:0000313" key="18">
    <source>
        <dbReference type="EMBL" id="CAG8699165.1"/>
    </source>
</evidence>
<evidence type="ECO:0000256" key="6">
    <source>
        <dbReference type="ARBA" id="ARBA00022703"/>
    </source>
</evidence>
<gene>
    <name evidence="18" type="ORF">DERYTH_LOCUS12877</name>
</gene>
<sequence>MEHNLKSLVLKLGLVFSAVIKITNAAGAPSSSDYFVRYLPGLPDHADLKMHAGMDGVFLESGPWRINKNQTLSLIDGAWNEYANVLYVDQPIGTGFSFANSNSYLSNVTQIPGQFLLFLDKFFEIFPEYVKDEMYLTGESFAGTFIPYIASAVLKRNSERKSSVNLRYNLKGIAIGNGWIDPIAQYNAYYTFALEHNLLDEEHKTLTKNQLDICMKAQKEKVRIHSDVVGKKETCINQYDIRDHSDSYPSCGMSWPYELDTVSTYLRRSDVIGAIHASAQQIGWIECNNGVGRGFNNDPSPPSVQLLPSILKQIDVLLYTGDQDLICNRNGIEDLIKGLEWNGAKGFQNLTETPWFVNDKRAGHMISERNLTYVVVNNASHMVPYDQPGASMAMMYWFIGLDKHITTKFSSKFGYGLDTNVATTPSANGTIYNDWDGDVLNRYYNAGTATLIVVICGVIALAVFVFRGRFRRRKSVSQAMKAAVESSDSEMAELVIETPLNSEDIDHFGDSDEEEDQRTKINKIDMNPDNNGWNNPESQAKAFHEAADIAGVGCSSQKRSIYLPVVCQQKPLCPDFLTAQPAPHTEPVYLGAEK</sequence>
<keyword evidence="7 17" id="KW-0732">Signal</keyword>
<evidence type="ECO:0000256" key="17">
    <source>
        <dbReference type="SAM" id="SignalP"/>
    </source>
</evidence>
<feature type="transmembrane region" description="Helical" evidence="16">
    <location>
        <begin position="443"/>
        <end position="466"/>
    </location>
</feature>
<feature type="signal peptide" evidence="17">
    <location>
        <begin position="1"/>
        <end position="25"/>
    </location>
</feature>
<keyword evidence="4" id="KW-0378">Hydrolase</keyword>
<dbReference type="InterPro" id="IPR029058">
    <property type="entry name" value="AB_hydrolase_fold"/>
</dbReference>
<protein>
    <recommendedName>
        <fullName evidence="14">Pheromone-processing carboxypeptidase KEX1</fullName>
        <ecNumber evidence="12">3.4.16.6</ecNumber>
    </recommendedName>
    <alternativeName>
        <fullName evidence="15">Carboxypeptidase D</fullName>
    </alternativeName>
    <alternativeName>
        <fullName evidence="13">Pheromone-processing carboxypeptidase kex1</fullName>
    </alternativeName>
</protein>
<dbReference type="PROSITE" id="PS00560">
    <property type="entry name" value="CARBOXYPEPT_SER_HIS"/>
    <property type="match status" value="1"/>
</dbReference>
<evidence type="ECO:0000256" key="9">
    <source>
        <dbReference type="ARBA" id="ARBA00023034"/>
    </source>
</evidence>
<evidence type="ECO:0000256" key="1">
    <source>
        <dbReference type="ARBA" id="ARBA00001003"/>
    </source>
</evidence>
<comment type="subcellular location">
    <subcellularLocation>
        <location evidence="2">Golgi apparatus</location>
        <location evidence="2">trans-Golgi network membrane</location>
        <topology evidence="2">Single-pass type I membrane protein</topology>
    </subcellularLocation>
</comment>
<evidence type="ECO:0000256" key="11">
    <source>
        <dbReference type="ARBA" id="ARBA00023180"/>
    </source>
</evidence>
<dbReference type="PANTHER" id="PTHR11802">
    <property type="entry name" value="SERINE PROTEASE FAMILY S10 SERINE CARBOXYPEPTIDASE"/>
    <property type="match status" value="1"/>
</dbReference>
<dbReference type="GO" id="GO:0005802">
    <property type="term" value="C:trans-Golgi network"/>
    <property type="evidence" value="ECO:0007669"/>
    <property type="project" value="TreeGrafter"/>
</dbReference>
<dbReference type="PANTHER" id="PTHR11802:SF190">
    <property type="entry name" value="PHEROMONE-PROCESSING CARBOXYPEPTIDASE KEX1"/>
    <property type="match status" value="1"/>
</dbReference>
<evidence type="ECO:0000256" key="7">
    <source>
        <dbReference type="ARBA" id="ARBA00022729"/>
    </source>
</evidence>
<keyword evidence="5 16" id="KW-0812">Transmembrane</keyword>
<feature type="chain" id="PRO_5040174624" description="Pheromone-processing carboxypeptidase KEX1" evidence="17">
    <location>
        <begin position="26"/>
        <end position="594"/>
    </location>
</feature>
<keyword evidence="4" id="KW-0645">Protease</keyword>
<evidence type="ECO:0000256" key="5">
    <source>
        <dbReference type="ARBA" id="ARBA00022692"/>
    </source>
</evidence>
<evidence type="ECO:0000256" key="10">
    <source>
        <dbReference type="ARBA" id="ARBA00023136"/>
    </source>
</evidence>
<dbReference type="EC" id="3.4.16.6" evidence="12"/>
<comment type="caution">
    <text evidence="18">The sequence shown here is derived from an EMBL/GenBank/DDBJ whole genome shotgun (WGS) entry which is preliminary data.</text>
</comment>
<dbReference type="GO" id="GO:0006508">
    <property type="term" value="P:proteolysis"/>
    <property type="evidence" value="ECO:0007669"/>
    <property type="project" value="InterPro"/>
</dbReference>
<name>A0A9N9HP71_9GLOM</name>
<organism evidence="18 19">
    <name type="scientific">Dentiscutata erythropus</name>
    <dbReference type="NCBI Taxonomy" id="1348616"/>
    <lineage>
        <taxon>Eukaryota</taxon>
        <taxon>Fungi</taxon>
        <taxon>Fungi incertae sedis</taxon>
        <taxon>Mucoromycota</taxon>
        <taxon>Glomeromycotina</taxon>
        <taxon>Glomeromycetes</taxon>
        <taxon>Diversisporales</taxon>
        <taxon>Gigasporaceae</taxon>
        <taxon>Dentiscutata</taxon>
    </lineage>
</organism>
<dbReference type="EMBL" id="CAJVPY010008662">
    <property type="protein sequence ID" value="CAG8699165.1"/>
    <property type="molecule type" value="Genomic_DNA"/>
</dbReference>
<keyword evidence="10 16" id="KW-0472">Membrane</keyword>
<dbReference type="InterPro" id="IPR001563">
    <property type="entry name" value="Peptidase_S10"/>
</dbReference>
<evidence type="ECO:0000256" key="4">
    <source>
        <dbReference type="ARBA" id="ARBA00022645"/>
    </source>
</evidence>
<evidence type="ECO:0000256" key="13">
    <source>
        <dbReference type="ARBA" id="ARBA00040403"/>
    </source>
</evidence>
<keyword evidence="19" id="KW-1185">Reference proteome</keyword>
<feature type="non-terminal residue" evidence="18">
    <location>
        <position position="594"/>
    </location>
</feature>
<proteinExistence type="inferred from homology"/>
<evidence type="ECO:0000256" key="16">
    <source>
        <dbReference type="SAM" id="Phobius"/>
    </source>
</evidence>
<evidence type="ECO:0000256" key="2">
    <source>
        <dbReference type="ARBA" id="ARBA00004393"/>
    </source>
</evidence>
<evidence type="ECO:0000256" key="14">
    <source>
        <dbReference type="ARBA" id="ARBA00040628"/>
    </source>
</evidence>
<evidence type="ECO:0000313" key="19">
    <source>
        <dbReference type="Proteomes" id="UP000789405"/>
    </source>
</evidence>